<reference evidence="11" key="1">
    <citation type="journal article" date="2021" name="PeerJ">
        <title>Extensive microbial diversity within the chicken gut microbiome revealed by metagenomics and culture.</title>
        <authorList>
            <person name="Gilroy R."/>
            <person name="Ravi A."/>
            <person name="Getino M."/>
            <person name="Pursley I."/>
            <person name="Horton D.L."/>
            <person name="Alikhan N.F."/>
            <person name="Baker D."/>
            <person name="Gharbi K."/>
            <person name="Hall N."/>
            <person name="Watson M."/>
            <person name="Adriaenssens E.M."/>
            <person name="Foster-Nyarko E."/>
            <person name="Jarju S."/>
            <person name="Secka A."/>
            <person name="Antonio M."/>
            <person name="Oren A."/>
            <person name="Chaudhuri R.R."/>
            <person name="La Ragione R."/>
            <person name="Hildebrand F."/>
            <person name="Pallen M.J."/>
        </authorList>
    </citation>
    <scope>NUCLEOTIDE SEQUENCE</scope>
    <source>
        <strain evidence="11">ChiSxjej1B13-11774</strain>
    </source>
</reference>
<comment type="pathway">
    <text evidence="2 9">Amino-acid biosynthesis; L-lysine biosynthesis via DAP pathway; LL-2,6-diaminopimelate from (S)-tetrahydrodipicolinate (aminotransferase route): step 1/1.</text>
</comment>
<dbReference type="GO" id="GO:0030170">
    <property type="term" value="F:pyridoxal phosphate binding"/>
    <property type="evidence" value="ECO:0007669"/>
    <property type="project" value="UniProtKB-UniRule"/>
</dbReference>
<feature type="binding site" evidence="9">
    <location>
        <begin position="234"/>
        <end position="236"/>
    </location>
    <ligand>
        <name>pyridoxal 5'-phosphate</name>
        <dbReference type="ChEBI" id="CHEBI:597326"/>
    </ligand>
</feature>
<name>A0A9D2J9V7_9FIRM</name>
<dbReference type="FunFam" id="3.40.640.10:FF:000099">
    <property type="entry name" value="LL-diaminopimelate aminotransferase, chloroplastic"/>
    <property type="match status" value="1"/>
</dbReference>
<comment type="function">
    <text evidence="9">Involved in the synthesis of meso-diaminopimelate (m-DAP or DL-DAP), required for both lysine and peptidoglycan biosynthesis. Catalyzes the direct conversion of tetrahydrodipicolinate to LL-diaminopimelate.</text>
</comment>
<feature type="binding site" evidence="9">
    <location>
        <position position="206"/>
    </location>
    <ligand>
        <name>pyridoxal 5'-phosphate</name>
        <dbReference type="ChEBI" id="CHEBI:597326"/>
    </ligand>
</feature>
<comment type="cofactor">
    <cofactor evidence="1 9">
        <name>pyridoxal 5'-phosphate</name>
        <dbReference type="ChEBI" id="CHEBI:597326"/>
    </cofactor>
</comment>
<feature type="binding site" evidence="9">
    <location>
        <position position="130"/>
    </location>
    <ligand>
        <name>pyridoxal 5'-phosphate</name>
        <dbReference type="ChEBI" id="CHEBI:597326"/>
    </ligand>
</feature>
<reference evidence="11" key="2">
    <citation type="submission" date="2021-04" db="EMBL/GenBank/DDBJ databases">
        <authorList>
            <person name="Gilroy R."/>
        </authorList>
    </citation>
    <scope>NUCLEOTIDE SEQUENCE</scope>
    <source>
        <strain evidence="11">ChiSxjej1B13-11774</strain>
    </source>
</reference>
<dbReference type="NCBIfam" id="TIGR03542">
    <property type="entry name" value="DAPAT_plant"/>
    <property type="match status" value="1"/>
</dbReference>
<dbReference type="GO" id="GO:0033362">
    <property type="term" value="P:lysine biosynthetic process via diaminopimelate, diaminopimelate-aminotransferase pathway"/>
    <property type="evidence" value="ECO:0007669"/>
    <property type="project" value="UniProtKB-UniRule"/>
</dbReference>
<evidence type="ECO:0000313" key="12">
    <source>
        <dbReference type="Proteomes" id="UP000824048"/>
    </source>
</evidence>
<feature type="binding site" evidence="9">
    <location>
        <position position="275"/>
    </location>
    <ligand>
        <name>pyridoxal 5'-phosphate</name>
        <dbReference type="ChEBI" id="CHEBI:597326"/>
    </ligand>
</feature>
<keyword evidence="7 9" id="KW-0663">Pyridoxal phosphate</keyword>
<evidence type="ECO:0000256" key="5">
    <source>
        <dbReference type="ARBA" id="ARBA00022576"/>
    </source>
</evidence>
<dbReference type="Gene3D" id="3.90.1150.10">
    <property type="entry name" value="Aspartate Aminotransferase, domain 1"/>
    <property type="match status" value="1"/>
</dbReference>
<evidence type="ECO:0000256" key="2">
    <source>
        <dbReference type="ARBA" id="ARBA00004982"/>
    </source>
</evidence>
<keyword evidence="6 9" id="KW-0808">Transferase</keyword>
<dbReference type="GO" id="GO:0010285">
    <property type="term" value="F:L,L-diaminopimelate aminotransferase activity"/>
    <property type="evidence" value="ECO:0007669"/>
    <property type="project" value="UniProtKB-UniRule"/>
</dbReference>
<comment type="similarity">
    <text evidence="9">Belongs to the class-I pyridoxal-phosphate-dependent aminotransferase family. LL-diaminopimelate aminotransferase subfamily.</text>
</comment>
<dbReference type="SUPFAM" id="SSF53383">
    <property type="entry name" value="PLP-dependent transferases"/>
    <property type="match status" value="1"/>
</dbReference>
<dbReference type="EMBL" id="DXBP01000019">
    <property type="protein sequence ID" value="HIZ41482.1"/>
    <property type="molecule type" value="Genomic_DNA"/>
</dbReference>
<dbReference type="Gene3D" id="3.40.640.10">
    <property type="entry name" value="Type I PLP-dependent aspartate aminotransferase-like (Major domain)"/>
    <property type="match status" value="1"/>
</dbReference>
<evidence type="ECO:0000256" key="8">
    <source>
        <dbReference type="ARBA" id="ARBA00051934"/>
    </source>
</evidence>
<evidence type="ECO:0000256" key="6">
    <source>
        <dbReference type="ARBA" id="ARBA00022679"/>
    </source>
</evidence>
<feature type="binding site" evidence="9">
    <location>
        <position position="175"/>
    </location>
    <ligand>
        <name>pyridoxal 5'-phosphate</name>
        <dbReference type="ChEBI" id="CHEBI:597326"/>
    </ligand>
</feature>
<comment type="catalytic activity">
    <reaction evidence="8 9">
        <text>(2S,6S)-2,6-diaminopimelate + 2-oxoglutarate = (S)-2,3,4,5-tetrahydrodipicolinate + L-glutamate + H2O + H(+)</text>
        <dbReference type="Rhea" id="RHEA:23988"/>
        <dbReference type="ChEBI" id="CHEBI:15377"/>
        <dbReference type="ChEBI" id="CHEBI:15378"/>
        <dbReference type="ChEBI" id="CHEBI:16810"/>
        <dbReference type="ChEBI" id="CHEBI:16845"/>
        <dbReference type="ChEBI" id="CHEBI:29985"/>
        <dbReference type="ChEBI" id="CHEBI:57609"/>
        <dbReference type="EC" id="2.6.1.83"/>
    </reaction>
</comment>
<dbReference type="Pfam" id="PF00155">
    <property type="entry name" value="Aminotran_1_2"/>
    <property type="match status" value="1"/>
</dbReference>
<feature type="binding site" evidence="9">
    <location>
        <begin position="106"/>
        <end position="107"/>
    </location>
    <ligand>
        <name>pyridoxal 5'-phosphate</name>
        <dbReference type="ChEBI" id="CHEBI:597326"/>
    </ligand>
</feature>
<dbReference type="InterPro" id="IPR004839">
    <property type="entry name" value="Aminotransferase_I/II_large"/>
</dbReference>
<dbReference type="InterPro" id="IPR015421">
    <property type="entry name" value="PyrdxlP-dep_Trfase_major"/>
</dbReference>
<protein>
    <recommendedName>
        <fullName evidence="4 9">LL-diaminopimelate aminotransferase</fullName>
        <shortName evidence="9">DAP-AT</shortName>
        <shortName evidence="9">DAP-aminotransferase</shortName>
        <shortName evidence="9">LL-DAP-aminotransferase</shortName>
        <ecNumber evidence="3 9">2.6.1.83</ecNumber>
    </recommendedName>
</protein>
<comment type="caution">
    <text evidence="11">The sequence shown here is derived from an EMBL/GenBank/DDBJ whole genome shotgun (WGS) entry which is preliminary data.</text>
</comment>
<dbReference type="InterPro" id="IPR019942">
    <property type="entry name" value="DapL/ALD1"/>
</dbReference>
<feature type="domain" description="Aminotransferase class I/classII large" evidence="10">
    <location>
        <begin position="34"/>
        <end position="388"/>
    </location>
</feature>
<evidence type="ECO:0000256" key="1">
    <source>
        <dbReference type="ARBA" id="ARBA00001933"/>
    </source>
</evidence>
<feature type="binding site" evidence="9">
    <location>
        <position position="371"/>
    </location>
    <ligand>
        <name>substrate</name>
    </ligand>
</feature>
<feature type="binding site" evidence="9">
    <location>
        <position position="107"/>
    </location>
    <ligand>
        <name>substrate</name>
    </ligand>
</feature>
<feature type="modified residue" description="N6-(pyridoxal phosphate)lysine" evidence="9">
    <location>
        <position position="237"/>
    </location>
</feature>
<dbReference type="HAMAP" id="MF_01642">
    <property type="entry name" value="DapL_aminotrans_1"/>
    <property type="match status" value="1"/>
</dbReference>
<feature type="binding site" evidence="9">
    <location>
        <position position="130"/>
    </location>
    <ligand>
        <name>substrate</name>
    </ligand>
</feature>
<evidence type="ECO:0000313" key="11">
    <source>
        <dbReference type="EMBL" id="HIZ41482.1"/>
    </source>
</evidence>
<feature type="binding site" evidence="9">
    <location>
        <position position="41"/>
    </location>
    <ligand>
        <name>substrate</name>
    </ligand>
</feature>
<keyword evidence="5 9" id="KW-0032">Aminotransferase</keyword>
<feature type="binding site" evidence="9">
    <location>
        <position position="245"/>
    </location>
    <ligand>
        <name>pyridoxal 5'-phosphate</name>
        <dbReference type="ChEBI" id="CHEBI:597326"/>
    </ligand>
</feature>
<evidence type="ECO:0000256" key="4">
    <source>
        <dbReference type="ARBA" id="ARBA00018052"/>
    </source>
</evidence>
<gene>
    <name evidence="9" type="primary">dapL</name>
    <name evidence="11" type="ORF">H9811_02850</name>
</gene>
<evidence type="ECO:0000259" key="10">
    <source>
        <dbReference type="Pfam" id="PF00155"/>
    </source>
</evidence>
<feature type="binding site" evidence="9">
    <location>
        <position position="175"/>
    </location>
    <ligand>
        <name>substrate</name>
    </ligand>
</feature>
<feature type="binding site" evidence="9">
    <location>
        <position position="14"/>
    </location>
    <ligand>
        <name>substrate</name>
    </ligand>
</feature>
<dbReference type="AlphaFoldDB" id="A0A9D2J9V7"/>
<feature type="binding site" evidence="9">
    <location>
        <position position="71"/>
    </location>
    <ligand>
        <name>pyridoxal 5'-phosphate</name>
        <dbReference type="ChEBI" id="CHEBI:597326"/>
    </ligand>
</feature>
<sequence>MQLNPHYAELNESYLFSTIAHKITEYQKAHPDADVIRLGIGDVTLPLAKPVVEALHKAVEEMGHKETFRGYGPEQGYDFLREAIRRYYGDRGVALELGEIFVSDGAKSDLGNLLDLFSVNNTVLVPDPVYPVYVDDNMMAGRTIRYMAANAENNFLPMPDDATDADIVYLCSPNNPTGAAYTKAQLAEWVKWAKAHHAVILYDAAYECFVSEEGCARSIYEVEGAKEVAVEVCSFSKIAGFTGTRCGYTVVPFAIESEGQSLNKMWLRRQTTKFNGVPYIVQRGAEAVFTEEGMKEIQQNLDYYRKNAAVIGAALDEAGVWYCGGKNSPYVWMRCPGGMGSWEFFDWLLDTAHIVGTPGEGFGPCGKGYFRLTAFGDAERTKEAAERLKAALAKL</sequence>
<dbReference type="InterPro" id="IPR015422">
    <property type="entry name" value="PyrdxlP-dep_Trfase_small"/>
</dbReference>
<evidence type="ECO:0000256" key="7">
    <source>
        <dbReference type="ARBA" id="ARBA00022898"/>
    </source>
</evidence>
<dbReference type="PANTHER" id="PTHR43144">
    <property type="entry name" value="AMINOTRANSFERASE"/>
    <property type="match status" value="1"/>
</dbReference>
<dbReference type="CDD" id="cd00609">
    <property type="entry name" value="AAT_like"/>
    <property type="match status" value="1"/>
</dbReference>
<dbReference type="EC" id="2.6.1.83" evidence="3 9"/>
<proteinExistence type="inferred from homology"/>
<dbReference type="Proteomes" id="UP000824048">
    <property type="component" value="Unassembled WGS sequence"/>
</dbReference>
<dbReference type="InterPro" id="IPR015424">
    <property type="entry name" value="PyrdxlP-dep_Trfase"/>
</dbReference>
<comment type="subunit">
    <text evidence="9">Homodimer.</text>
</comment>
<organism evidence="11 12">
    <name type="scientific">Candidatus Gemmiger excrementigallinarum</name>
    <dbReference type="NCBI Taxonomy" id="2838609"/>
    <lineage>
        <taxon>Bacteria</taxon>
        <taxon>Bacillati</taxon>
        <taxon>Bacillota</taxon>
        <taxon>Clostridia</taxon>
        <taxon>Eubacteriales</taxon>
        <taxon>Gemmiger</taxon>
    </lineage>
</organism>
<accession>A0A9D2J9V7</accession>
<evidence type="ECO:0000256" key="3">
    <source>
        <dbReference type="ARBA" id="ARBA00013138"/>
    </source>
</evidence>
<evidence type="ECO:0000256" key="9">
    <source>
        <dbReference type="HAMAP-Rule" id="MF_01642"/>
    </source>
</evidence>
<feature type="binding site" evidence="9">
    <location>
        <position position="275"/>
    </location>
    <ligand>
        <name>substrate</name>
    </ligand>
</feature>